<dbReference type="Proteomes" id="UP001500831">
    <property type="component" value="Unassembled WGS sequence"/>
</dbReference>
<dbReference type="RefSeq" id="WP_344967498.1">
    <property type="nucleotide sequence ID" value="NZ_BAAAVI010000003.1"/>
</dbReference>
<protein>
    <submittedName>
        <fullName evidence="2">Uncharacterized protein</fullName>
    </submittedName>
</protein>
<name>A0ABN3VQH8_9ACTN</name>
<sequence>MPFLVKMGVLELTLGVLTGWFMVYITRTPRAERLRRGLRDPRRIRQGHIELLMMGTILIAIGSAVPDPPLAALVLIALFSWLAPLSFFPAAIRPDLADSRGMRWTDNVTFLGLSTGYVVLAVAVLLR</sequence>
<evidence type="ECO:0000313" key="2">
    <source>
        <dbReference type="EMBL" id="GAA2848485.1"/>
    </source>
</evidence>
<evidence type="ECO:0000256" key="1">
    <source>
        <dbReference type="SAM" id="Phobius"/>
    </source>
</evidence>
<feature type="transmembrane region" description="Helical" evidence="1">
    <location>
        <begin position="6"/>
        <end position="26"/>
    </location>
</feature>
<evidence type="ECO:0000313" key="3">
    <source>
        <dbReference type="Proteomes" id="UP001500831"/>
    </source>
</evidence>
<keyword evidence="1" id="KW-0812">Transmembrane</keyword>
<keyword evidence="3" id="KW-1185">Reference proteome</keyword>
<feature type="transmembrane region" description="Helical" evidence="1">
    <location>
        <begin position="71"/>
        <end position="92"/>
    </location>
</feature>
<accession>A0ABN3VQH8</accession>
<feature type="transmembrane region" description="Helical" evidence="1">
    <location>
        <begin position="104"/>
        <end position="126"/>
    </location>
</feature>
<gene>
    <name evidence="2" type="ORF">GCM10010517_05730</name>
</gene>
<organism evidence="2 3">
    <name type="scientific">Streptosporangium fragile</name>
    <dbReference type="NCBI Taxonomy" id="46186"/>
    <lineage>
        <taxon>Bacteria</taxon>
        <taxon>Bacillati</taxon>
        <taxon>Actinomycetota</taxon>
        <taxon>Actinomycetes</taxon>
        <taxon>Streptosporangiales</taxon>
        <taxon>Streptosporangiaceae</taxon>
        <taxon>Streptosporangium</taxon>
    </lineage>
</organism>
<comment type="caution">
    <text evidence="2">The sequence shown here is derived from an EMBL/GenBank/DDBJ whole genome shotgun (WGS) entry which is preliminary data.</text>
</comment>
<dbReference type="EMBL" id="BAAAVI010000003">
    <property type="protein sequence ID" value="GAA2848485.1"/>
    <property type="molecule type" value="Genomic_DNA"/>
</dbReference>
<keyword evidence="1" id="KW-1133">Transmembrane helix</keyword>
<keyword evidence="1" id="KW-0472">Membrane</keyword>
<proteinExistence type="predicted"/>
<reference evidence="2 3" key="1">
    <citation type="journal article" date="2019" name="Int. J. Syst. Evol. Microbiol.">
        <title>The Global Catalogue of Microorganisms (GCM) 10K type strain sequencing project: providing services to taxonomists for standard genome sequencing and annotation.</title>
        <authorList>
            <consortium name="The Broad Institute Genomics Platform"/>
            <consortium name="The Broad Institute Genome Sequencing Center for Infectious Disease"/>
            <person name="Wu L."/>
            <person name="Ma J."/>
        </authorList>
    </citation>
    <scope>NUCLEOTIDE SEQUENCE [LARGE SCALE GENOMIC DNA]</scope>
    <source>
        <strain evidence="2 3">JCM 6242</strain>
    </source>
</reference>
<feature type="transmembrane region" description="Helical" evidence="1">
    <location>
        <begin position="47"/>
        <end position="65"/>
    </location>
</feature>